<evidence type="ECO:0000256" key="1">
    <source>
        <dbReference type="ARBA" id="ARBA00004370"/>
    </source>
</evidence>
<dbReference type="EMBL" id="MFKJ01000014">
    <property type="protein sequence ID" value="OGG38739.1"/>
    <property type="molecule type" value="Genomic_DNA"/>
</dbReference>
<gene>
    <name evidence="5" type="ORF">A3D55_01910</name>
</gene>
<dbReference type="Pfam" id="PF00905">
    <property type="entry name" value="Transpeptidase"/>
    <property type="match status" value="1"/>
</dbReference>
<evidence type="ECO:0008006" key="7">
    <source>
        <dbReference type="Google" id="ProtNLM"/>
    </source>
</evidence>
<dbReference type="PANTHER" id="PTHR30627:SF1">
    <property type="entry name" value="PEPTIDOGLYCAN D,D-TRANSPEPTIDASE FTSI"/>
    <property type="match status" value="1"/>
</dbReference>
<protein>
    <recommendedName>
        <fullName evidence="7">Penicillin-binding protein transpeptidase domain-containing protein</fullName>
    </recommendedName>
</protein>
<dbReference type="GO" id="GO:0046677">
    <property type="term" value="P:response to antibiotic"/>
    <property type="evidence" value="ECO:0007669"/>
    <property type="project" value="UniProtKB-KW"/>
</dbReference>
<dbReference type="PANTHER" id="PTHR30627">
    <property type="entry name" value="PEPTIDOGLYCAN D,D-TRANSPEPTIDASE"/>
    <property type="match status" value="1"/>
</dbReference>
<dbReference type="STRING" id="1798470.A3D55_01910"/>
<accession>A0A1F6BP86</accession>
<evidence type="ECO:0000313" key="6">
    <source>
        <dbReference type="Proteomes" id="UP000178825"/>
    </source>
</evidence>
<dbReference type="Gene3D" id="3.90.1310.10">
    <property type="entry name" value="Penicillin-binding protein 2a (Domain 2)"/>
    <property type="match status" value="1"/>
</dbReference>
<dbReference type="GO" id="GO:0008658">
    <property type="term" value="F:penicillin binding"/>
    <property type="evidence" value="ECO:0007669"/>
    <property type="project" value="InterPro"/>
</dbReference>
<feature type="domain" description="Penicillin-binding protein transpeptidase" evidence="3">
    <location>
        <begin position="218"/>
        <end position="511"/>
    </location>
</feature>
<evidence type="ECO:0000259" key="4">
    <source>
        <dbReference type="Pfam" id="PF03717"/>
    </source>
</evidence>
<dbReference type="SUPFAM" id="SSF56519">
    <property type="entry name" value="Penicillin binding protein dimerisation domain"/>
    <property type="match status" value="1"/>
</dbReference>
<dbReference type="Pfam" id="PF03717">
    <property type="entry name" value="PBP_dimer"/>
    <property type="match status" value="1"/>
</dbReference>
<dbReference type="InterPro" id="IPR050515">
    <property type="entry name" value="Beta-lactam/transpept"/>
</dbReference>
<dbReference type="InterPro" id="IPR001460">
    <property type="entry name" value="PCN-bd_Tpept"/>
</dbReference>
<dbReference type="GO" id="GO:0071555">
    <property type="term" value="P:cell wall organization"/>
    <property type="evidence" value="ECO:0007669"/>
    <property type="project" value="TreeGrafter"/>
</dbReference>
<evidence type="ECO:0000313" key="5">
    <source>
        <dbReference type="EMBL" id="OGG38739.1"/>
    </source>
</evidence>
<feature type="domain" description="Penicillin-binding protein dimerisation" evidence="4">
    <location>
        <begin position="52"/>
        <end position="184"/>
    </location>
</feature>
<dbReference type="Gene3D" id="3.30.450.330">
    <property type="match status" value="1"/>
</dbReference>
<dbReference type="Proteomes" id="UP000178825">
    <property type="component" value="Unassembled WGS sequence"/>
</dbReference>
<dbReference type="GO" id="GO:0008800">
    <property type="term" value="F:beta-lactamase activity"/>
    <property type="evidence" value="ECO:0007669"/>
    <property type="project" value="UniProtKB-EC"/>
</dbReference>
<evidence type="ECO:0000259" key="3">
    <source>
        <dbReference type="Pfam" id="PF00905"/>
    </source>
</evidence>
<sequence length="534" mass="58270">MKPRFLILLFLFAGMYGLLGTKLYRLQITKSEYYANEANAKRERAELLELRRGQIFATDRAGGTIPLALNKDYPIIFVSPSEVKNEDGLLNIVPDGLGISADMLRLALKDKKSSYKLLVEKASDSQISFVSENKLEGVHIDTKQYRAYPFEYLASQLIGFVGYTDARSDPVGLYGIEKLHDDFLTEGGSVKLTIDRNIQAHAEEVLSGLIEKFGAVGGSIVVEEPETGRIIALASKPDFDPNDYGSYPLKNFLNPAIQLVYEPGSVMKPITMAAGINSGAFTPETSYVDSGSITLNGKTIRNANDKVYGRITMTEVIENSVNTGAVFAEKQIGHAAFVGYLEKFGFGEKTGIDAPDEISSSLKNLKRKSAREVDFATASFGQGVAVTPVQLANAFSVIANGGLLMKPYVNQDSKPYVVRRVISEETAKSVTKMMESAVVKAGIASISEYRVAGKTGTAYIPDFKKGGYSEEMEHTFVGFAPASEPVFVVLIKIDKPQVGELAGLTVVPAFKNMAQFILNYYNVPPDKLSDNQKL</sequence>
<dbReference type="Gene3D" id="3.40.710.10">
    <property type="entry name" value="DD-peptidase/beta-lactamase superfamily"/>
    <property type="match status" value="1"/>
</dbReference>
<dbReference type="GO" id="GO:0005886">
    <property type="term" value="C:plasma membrane"/>
    <property type="evidence" value="ECO:0007669"/>
    <property type="project" value="TreeGrafter"/>
</dbReference>
<organism evidence="5 6">
    <name type="scientific">Candidatus Jorgensenbacteria bacterium RIFCSPHIGHO2_02_FULL_45_20</name>
    <dbReference type="NCBI Taxonomy" id="1798470"/>
    <lineage>
        <taxon>Bacteria</taxon>
        <taxon>Candidatus Joergenseniibacteriota</taxon>
    </lineage>
</organism>
<keyword evidence="2" id="KW-0472">Membrane</keyword>
<reference evidence="5 6" key="1">
    <citation type="journal article" date="2016" name="Nat. Commun.">
        <title>Thousands of microbial genomes shed light on interconnected biogeochemical processes in an aquifer system.</title>
        <authorList>
            <person name="Anantharaman K."/>
            <person name="Brown C.T."/>
            <person name="Hug L.A."/>
            <person name="Sharon I."/>
            <person name="Castelle C.J."/>
            <person name="Probst A.J."/>
            <person name="Thomas B.C."/>
            <person name="Singh A."/>
            <person name="Wilkins M.J."/>
            <person name="Karaoz U."/>
            <person name="Brodie E.L."/>
            <person name="Williams K.H."/>
            <person name="Hubbard S.S."/>
            <person name="Banfield J.F."/>
        </authorList>
    </citation>
    <scope>NUCLEOTIDE SEQUENCE [LARGE SCALE GENOMIC DNA]</scope>
</reference>
<name>A0A1F6BP86_9BACT</name>
<dbReference type="InterPro" id="IPR036138">
    <property type="entry name" value="PBP_dimer_sf"/>
</dbReference>
<comment type="caution">
    <text evidence="5">The sequence shown here is derived from an EMBL/GenBank/DDBJ whole genome shotgun (WGS) entry which is preliminary data.</text>
</comment>
<comment type="subcellular location">
    <subcellularLocation>
        <location evidence="1">Membrane</location>
    </subcellularLocation>
</comment>
<proteinExistence type="predicted"/>
<dbReference type="InterPro" id="IPR012338">
    <property type="entry name" value="Beta-lactam/transpept-like"/>
</dbReference>
<evidence type="ECO:0000256" key="2">
    <source>
        <dbReference type="ARBA" id="ARBA00023136"/>
    </source>
</evidence>
<dbReference type="AlphaFoldDB" id="A0A1F6BP86"/>
<dbReference type="SUPFAM" id="SSF56601">
    <property type="entry name" value="beta-lactamase/transpeptidase-like"/>
    <property type="match status" value="1"/>
</dbReference>
<dbReference type="InterPro" id="IPR005311">
    <property type="entry name" value="PBP_dimer"/>
</dbReference>